<proteinExistence type="predicted"/>
<name>A0ABP8MJW4_9BACT</name>
<feature type="domain" description="Glycoside hydrolase family 2 catalytic" evidence="1">
    <location>
        <begin position="38"/>
        <end position="162"/>
    </location>
</feature>
<dbReference type="InterPro" id="IPR017853">
    <property type="entry name" value="GH"/>
</dbReference>
<reference evidence="3" key="1">
    <citation type="journal article" date="2019" name="Int. J. Syst. Evol. Microbiol.">
        <title>The Global Catalogue of Microorganisms (GCM) 10K type strain sequencing project: providing services to taxonomists for standard genome sequencing and annotation.</title>
        <authorList>
            <consortium name="The Broad Institute Genomics Platform"/>
            <consortium name="The Broad Institute Genome Sequencing Center for Infectious Disease"/>
            <person name="Wu L."/>
            <person name="Ma J."/>
        </authorList>
    </citation>
    <scope>NUCLEOTIDE SEQUENCE [LARGE SCALE GENOMIC DNA]</scope>
    <source>
        <strain evidence="3">JCM 17927</strain>
    </source>
</reference>
<evidence type="ECO:0000313" key="2">
    <source>
        <dbReference type="EMBL" id="GAA4450657.1"/>
    </source>
</evidence>
<keyword evidence="2" id="KW-0378">Hydrolase</keyword>
<dbReference type="GO" id="GO:0016787">
    <property type="term" value="F:hydrolase activity"/>
    <property type="evidence" value="ECO:0007669"/>
    <property type="project" value="UniProtKB-KW"/>
</dbReference>
<accession>A0ABP8MJW4</accession>
<organism evidence="2 3">
    <name type="scientific">Nibrella saemangeumensis</name>
    <dbReference type="NCBI Taxonomy" id="1084526"/>
    <lineage>
        <taxon>Bacteria</taxon>
        <taxon>Pseudomonadati</taxon>
        <taxon>Bacteroidota</taxon>
        <taxon>Cytophagia</taxon>
        <taxon>Cytophagales</taxon>
        <taxon>Spirosomataceae</taxon>
        <taxon>Nibrella</taxon>
    </lineage>
</organism>
<dbReference type="InterPro" id="IPR006103">
    <property type="entry name" value="Glyco_hydro_2_cat"/>
</dbReference>
<gene>
    <name evidence="2" type="ORF">GCM10023189_11610</name>
</gene>
<keyword evidence="3" id="KW-1185">Reference proteome</keyword>
<dbReference type="Proteomes" id="UP001501175">
    <property type="component" value="Unassembled WGS sequence"/>
</dbReference>
<evidence type="ECO:0000313" key="3">
    <source>
        <dbReference type="Proteomes" id="UP001501175"/>
    </source>
</evidence>
<dbReference type="EMBL" id="BAABHD010000012">
    <property type="protein sequence ID" value="GAA4450657.1"/>
    <property type="molecule type" value="Genomic_DNA"/>
</dbReference>
<dbReference type="Gene3D" id="3.20.20.80">
    <property type="entry name" value="Glycosidases"/>
    <property type="match status" value="1"/>
</dbReference>
<dbReference type="SUPFAM" id="SSF51445">
    <property type="entry name" value="(Trans)glycosidases"/>
    <property type="match status" value="1"/>
</dbReference>
<comment type="caution">
    <text evidence="2">The sequence shown here is derived from an EMBL/GenBank/DDBJ whole genome shotgun (WGS) entry which is preliminary data.</text>
</comment>
<protein>
    <submittedName>
        <fullName evidence="2">Glycoside hydrolase family 2 TIM barrel-domain containing protein</fullName>
    </submittedName>
</protein>
<sequence length="375" mass="42632">MGGNSVRVWDTNDADRVLSQAQELGLTVMLGIWLTREKENFDYYNQEAVRALKERIRRDVLSYRNHPALLMWCIGNEMDLGTANVRAWRVIDDIAAMVHELDPNHPTTTAMNIIQPDKIRLLKNQCPNIDILSVNRYGGLSTLAEDIQKAGWEGPYIITEYGPPGYFEKWTVTEWDAPIEFTSAEKAQFIRSRYRSAIIGQSSHCLGGYAFYWGQKQECTPTWFSLFLETGEKTEVADMLQYLWSGRWPANRAPHLVSMRLTNKDNVTSNRLFPGETYSATVLVQDSEGDSLRYHWEVLPKSNWEELDGSVDREVKPTPVGNVLLRNNSATIELKFPVVPGPYRLFVYVYDGKGSVATANIPFYAESVSQTTGVQ</sequence>
<dbReference type="InterPro" id="IPR051913">
    <property type="entry name" value="GH2_Domain-Containing"/>
</dbReference>
<dbReference type="PANTHER" id="PTHR42732:SF1">
    <property type="entry name" value="BETA-MANNOSIDASE"/>
    <property type="match status" value="1"/>
</dbReference>
<dbReference type="PANTHER" id="PTHR42732">
    <property type="entry name" value="BETA-GALACTOSIDASE"/>
    <property type="match status" value="1"/>
</dbReference>
<dbReference type="Pfam" id="PF02836">
    <property type="entry name" value="Glyco_hydro_2_C"/>
    <property type="match status" value="1"/>
</dbReference>
<evidence type="ECO:0000259" key="1">
    <source>
        <dbReference type="Pfam" id="PF02836"/>
    </source>
</evidence>